<feature type="transmembrane region" description="Helical" evidence="9">
    <location>
        <begin position="122"/>
        <end position="142"/>
    </location>
</feature>
<name>A0A6A6CGP4_ZASCE</name>
<evidence type="ECO:0000256" key="6">
    <source>
        <dbReference type="ARBA" id="ARBA00023136"/>
    </source>
</evidence>
<evidence type="ECO:0000256" key="4">
    <source>
        <dbReference type="ARBA" id="ARBA00022692"/>
    </source>
</evidence>
<feature type="transmembrane region" description="Helical" evidence="9">
    <location>
        <begin position="521"/>
        <end position="540"/>
    </location>
</feature>
<feature type="compositionally biased region" description="Basic and acidic residues" evidence="8">
    <location>
        <begin position="880"/>
        <end position="896"/>
    </location>
</feature>
<dbReference type="Proteomes" id="UP000799537">
    <property type="component" value="Unassembled WGS sequence"/>
</dbReference>
<evidence type="ECO:0000256" key="3">
    <source>
        <dbReference type="ARBA" id="ARBA00022448"/>
    </source>
</evidence>
<keyword evidence="6 9" id="KW-0472">Membrane</keyword>
<feature type="compositionally biased region" description="Polar residues" evidence="8">
    <location>
        <begin position="852"/>
        <end position="876"/>
    </location>
</feature>
<feature type="domain" description="CSC1/OSCA1-like cytosolic" evidence="12">
    <location>
        <begin position="211"/>
        <end position="380"/>
    </location>
</feature>
<feature type="transmembrane region" description="Helical" evidence="9">
    <location>
        <begin position="648"/>
        <end position="668"/>
    </location>
</feature>
<keyword evidence="7" id="KW-0175">Coiled coil</keyword>
<feature type="transmembrane region" description="Helical" evidence="9">
    <location>
        <begin position="37"/>
        <end position="58"/>
    </location>
</feature>
<proteinExistence type="inferred from homology"/>
<feature type="region of interest" description="Disordered" evidence="8">
    <location>
        <begin position="829"/>
        <end position="998"/>
    </location>
</feature>
<dbReference type="PANTHER" id="PTHR13018">
    <property type="entry name" value="PROBABLE MEMBRANE PROTEIN DUF221-RELATED"/>
    <property type="match status" value="1"/>
</dbReference>
<feature type="transmembrane region" description="Helical" evidence="9">
    <location>
        <begin position="440"/>
        <end position="460"/>
    </location>
</feature>
<gene>
    <name evidence="13" type="ORF">M409DRAFT_55683</name>
</gene>
<dbReference type="RefSeq" id="XP_033666712.1">
    <property type="nucleotide sequence ID" value="XM_033813071.1"/>
</dbReference>
<dbReference type="InterPro" id="IPR003864">
    <property type="entry name" value="CSC1/OSCA1-like_7TM"/>
</dbReference>
<feature type="transmembrane region" description="Helical" evidence="9">
    <location>
        <begin position="393"/>
        <end position="420"/>
    </location>
</feature>
<feature type="transmembrane region" description="Helical" evidence="9">
    <location>
        <begin position="547"/>
        <end position="564"/>
    </location>
</feature>
<dbReference type="GO" id="GO:0005227">
    <property type="term" value="F:calcium-activated cation channel activity"/>
    <property type="evidence" value="ECO:0007669"/>
    <property type="project" value="InterPro"/>
</dbReference>
<dbReference type="InterPro" id="IPR045122">
    <property type="entry name" value="Csc1-like"/>
</dbReference>
<evidence type="ECO:0000256" key="2">
    <source>
        <dbReference type="ARBA" id="ARBA00007779"/>
    </source>
</evidence>
<sequence length="998" mass="112446">MWSAPADLIAARDNDQTQAFLDAIKSPFYTESQANSAVASLGFSLGLAVLVALLFCFLRPYNNVVYAPRAKYADSKHAPPPVSKGLFGWIPPILRTKEQDLVERVGLDAAVFMRVCRMLRNIFSIVAVLGCGIIIPVNVIAANRDENKGVGWFARIQPQYSFGSKSYWAYVVVSYIFDGVILFFLWINYRAIVKLRTDYFNSPDYQRSLHARTLLVLDVPQELRSDEGLARITDEVKATHDMPRTAIARNVKDLPELVEEHEKAVRELEEHLAKYLKNPDRLPAKRPTCKPHKSDKSHGTYPKGSRVDAIEYLTGRIKELEIEIREVRETVDKRNTLSYGFASYQSIPVAHSVAYDARKKAPHNTIVRLAPKPNDLVWKNLNMSKKQRGRQNFINGIWITLLTVLWIIPNIFIAVFLSQLNNLANIWPGFKEEYYAHPTLWAIVQGVLAPALTTAFYFYLPAIFRRLCINAGDVTKTSRERHVARNLYNFFCFNNFIVFSLFSSVFTLVSEAVRGKGWEDIQIFHQFMLGLCGVSTYWITWMLQRNLGAAVDLSQLFTLIWGSFSRRFLSPTPRTLIELSAPQAFDYAGYYNYFLFYSTVALAFSCIQPLVLAVTALYFWMDSFMKKYLIMYVFITKYESGGMFWRSVYNRMMFLTILGNAVTALVIAANGQQGNINTNWAGLAAMLPLPFIVMGFKWYCARTFDDEIHYYQKGQAIGDSEGLAGTEEGKKKRKGDRVATRFGHPVLYKPLITPMVASKSQHLLKSIYTGRTSMDQDGATATGYSDVYMDNMDNRQPGKTAGGTSAAPQNWEIVNENEMDFEHYKNRPEFRDEAGGDGELFGRSGDMIRPGTPSSVTTGVTRAGTFESNYSRSASGSRDPYGRSRSESRDSERKGADVGMVYPAGYHQTPSNLREQSPVGSEHGFSRPGHLARQESRDGLMSTAAPPGRSTPVDHFAGTPGGYGPVRYGNIPGDTPGYNSNEEDTSYDYFRRGRTQGR</sequence>
<evidence type="ECO:0000313" key="13">
    <source>
        <dbReference type="EMBL" id="KAF2165823.1"/>
    </source>
</evidence>
<comment type="similarity">
    <text evidence="2">Belongs to the CSC1 (TC 1.A.17) family.</text>
</comment>
<dbReference type="InterPro" id="IPR032880">
    <property type="entry name" value="CSC1/OSCA1-like_N"/>
</dbReference>
<reference evidence="13" key="1">
    <citation type="journal article" date="2020" name="Stud. Mycol.">
        <title>101 Dothideomycetes genomes: a test case for predicting lifestyles and emergence of pathogens.</title>
        <authorList>
            <person name="Haridas S."/>
            <person name="Albert R."/>
            <person name="Binder M."/>
            <person name="Bloem J."/>
            <person name="Labutti K."/>
            <person name="Salamov A."/>
            <person name="Andreopoulos B."/>
            <person name="Baker S."/>
            <person name="Barry K."/>
            <person name="Bills G."/>
            <person name="Bluhm B."/>
            <person name="Cannon C."/>
            <person name="Castanera R."/>
            <person name="Culley D."/>
            <person name="Daum C."/>
            <person name="Ezra D."/>
            <person name="Gonzalez J."/>
            <person name="Henrissat B."/>
            <person name="Kuo A."/>
            <person name="Liang C."/>
            <person name="Lipzen A."/>
            <person name="Lutzoni F."/>
            <person name="Magnuson J."/>
            <person name="Mondo S."/>
            <person name="Nolan M."/>
            <person name="Ohm R."/>
            <person name="Pangilinan J."/>
            <person name="Park H.-J."/>
            <person name="Ramirez L."/>
            <person name="Alfaro M."/>
            <person name="Sun H."/>
            <person name="Tritt A."/>
            <person name="Yoshinaga Y."/>
            <person name="Zwiers L.-H."/>
            <person name="Turgeon B."/>
            <person name="Goodwin S."/>
            <person name="Spatafora J."/>
            <person name="Crous P."/>
            <person name="Grigoriev I."/>
        </authorList>
    </citation>
    <scope>NUCLEOTIDE SEQUENCE</scope>
    <source>
        <strain evidence="13">ATCC 36951</strain>
    </source>
</reference>
<evidence type="ECO:0000313" key="14">
    <source>
        <dbReference type="Proteomes" id="UP000799537"/>
    </source>
</evidence>
<evidence type="ECO:0000256" key="9">
    <source>
        <dbReference type="SAM" id="Phobius"/>
    </source>
</evidence>
<feature type="region of interest" description="Disordered" evidence="8">
    <location>
        <begin position="280"/>
        <end position="303"/>
    </location>
</feature>
<dbReference type="PANTHER" id="PTHR13018:SF149">
    <property type="entry name" value="DOMAIN PROTEIN, PUTATIVE (AFU_ORTHOLOGUE AFUA_3G11660)-RELATED"/>
    <property type="match status" value="1"/>
</dbReference>
<dbReference type="EMBL" id="ML993599">
    <property type="protein sequence ID" value="KAF2165823.1"/>
    <property type="molecule type" value="Genomic_DNA"/>
</dbReference>
<keyword evidence="14" id="KW-1185">Reference proteome</keyword>
<evidence type="ECO:0000259" key="12">
    <source>
        <dbReference type="Pfam" id="PF14703"/>
    </source>
</evidence>
<feature type="compositionally biased region" description="Polar residues" evidence="8">
    <location>
        <begin position="908"/>
        <end position="919"/>
    </location>
</feature>
<feature type="transmembrane region" description="Helical" evidence="9">
    <location>
        <begin position="594"/>
        <end position="621"/>
    </location>
</feature>
<dbReference type="AlphaFoldDB" id="A0A6A6CGP4"/>
<dbReference type="Pfam" id="PF02714">
    <property type="entry name" value="RSN1_7TM"/>
    <property type="match status" value="1"/>
</dbReference>
<dbReference type="Pfam" id="PF14703">
    <property type="entry name" value="PHM7_cyt"/>
    <property type="match status" value="1"/>
</dbReference>
<dbReference type="GO" id="GO:0005886">
    <property type="term" value="C:plasma membrane"/>
    <property type="evidence" value="ECO:0007669"/>
    <property type="project" value="TreeGrafter"/>
</dbReference>
<comment type="subcellular location">
    <subcellularLocation>
        <location evidence="1">Membrane</location>
        <topology evidence="1">Multi-pass membrane protein</topology>
    </subcellularLocation>
</comment>
<keyword evidence="5 9" id="KW-1133">Transmembrane helix</keyword>
<evidence type="ECO:0000256" key="8">
    <source>
        <dbReference type="SAM" id="MobiDB-lite"/>
    </source>
</evidence>
<feature type="transmembrane region" description="Helical" evidence="9">
    <location>
        <begin position="487"/>
        <end position="509"/>
    </location>
</feature>
<dbReference type="GeneID" id="54566343"/>
<evidence type="ECO:0000259" key="10">
    <source>
        <dbReference type="Pfam" id="PF02714"/>
    </source>
</evidence>
<organism evidence="13 14">
    <name type="scientific">Zasmidium cellare ATCC 36951</name>
    <dbReference type="NCBI Taxonomy" id="1080233"/>
    <lineage>
        <taxon>Eukaryota</taxon>
        <taxon>Fungi</taxon>
        <taxon>Dikarya</taxon>
        <taxon>Ascomycota</taxon>
        <taxon>Pezizomycotina</taxon>
        <taxon>Dothideomycetes</taxon>
        <taxon>Dothideomycetidae</taxon>
        <taxon>Mycosphaerellales</taxon>
        <taxon>Mycosphaerellaceae</taxon>
        <taxon>Zasmidium</taxon>
    </lineage>
</organism>
<evidence type="ECO:0000256" key="1">
    <source>
        <dbReference type="ARBA" id="ARBA00004141"/>
    </source>
</evidence>
<keyword evidence="3" id="KW-0813">Transport</keyword>
<accession>A0A6A6CGP4</accession>
<dbReference type="Pfam" id="PF13967">
    <property type="entry name" value="RSN1_TM"/>
    <property type="match status" value="1"/>
</dbReference>
<evidence type="ECO:0000256" key="5">
    <source>
        <dbReference type="ARBA" id="ARBA00022989"/>
    </source>
</evidence>
<keyword evidence="4 9" id="KW-0812">Transmembrane</keyword>
<evidence type="ECO:0008006" key="15">
    <source>
        <dbReference type="Google" id="ProtNLM"/>
    </source>
</evidence>
<feature type="domain" description="CSC1/OSCA1-like N-terminal transmembrane" evidence="11">
    <location>
        <begin position="38"/>
        <end position="187"/>
    </location>
</feature>
<evidence type="ECO:0000259" key="11">
    <source>
        <dbReference type="Pfam" id="PF13967"/>
    </source>
</evidence>
<protein>
    <recommendedName>
        <fullName evidence="15">DUF221-domain-containing protein</fullName>
    </recommendedName>
</protein>
<evidence type="ECO:0000256" key="7">
    <source>
        <dbReference type="SAM" id="Coils"/>
    </source>
</evidence>
<feature type="transmembrane region" description="Helical" evidence="9">
    <location>
        <begin position="167"/>
        <end position="187"/>
    </location>
</feature>
<feature type="domain" description="CSC1/OSCA1-like 7TM region" evidence="10">
    <location>
        <begin position="392"/>
        <end position="665"/>
    </location>
</feature>
<feature type="transmembrane region" description="Helical" evidence="9">
    <location>
        <begin position="680"/>
        <end position="700"/>
    </location>
</feature>
<feature type="coiled-coil region" evidence="7">
    <location>
        <begin position="310"/>
        <end position="337"/>
    </location>
</feature>
<dbReference type="InterPro" id="IPR027815">
    <property type="entry name" value="CSC1/OSCA1-like_cyt"/>
</dbReference>
<dbReference type="OrthoDB" id="2150324at2759"/>
<feature type="coiled-coil region" evidence="7">
    <location>
        <begin position="251"/>
        <end position="278"/>
    </location>
</feature>